<proteinExistence type="inferred from homology"/>
<dbReference type="GO" id="GO:0005737">
    <property type="term" value="C:cytoplasm"/>
    <property type="evidence" value="ECO:0007669"/>
    <property type="project" value="TreeGrafter"/>
</dbReference>
<dbReference type="PANTHER" id="PTHR10828:SF17">
    <property type="entry name" value="PROTEIN-TYROSINE-PHOSPHATASE"/>
    <property type="match status" value="1"/>
</dbReference>
<dbReference type="SUPFAM" id="SSF52821">
    <property type="entry name" value="Rhodanese/Cell cycle control phosphatase"/>
    <property type="match status" value="1"/>
</dbReference>
<dbReference type="Pfam" id="PF00581">
    <property type="entry name" value="Rhodanese"/>
    <property type="match status" value="1"/>
</dbReference>
<organism evidence="10 11">
    <name type="scientific">Brachionus calyciflorus</name>
    <dbReference type="NCBI Taxonomy" id="104777"/>
    <lineage>
        <taxon>Eukaryota</taxon>
        <taxon>Metazoa</taxon>
        <taxon>Spiralia</taxon>
        <taxon>Gnathifera</taxon>
        <taxon>Rotifera</taxon>
        <taxon>Eurotatoria</taxon>
        <taxon>Monogononta</taxon>
        <taxon>Pseudotrocha</taxon>
        <taxon>Ploima</taxon>
        <taxon>Brachionidae</taxon>
        <taxon>Brachionus</taxon>
    </lineage>
</organism>
<evidence type="ECO:0000256" key="8">
    <source>
        <dbReference type="RuleBase" id="RU368028"/>
    </source>
</evidence>
<dbReference type="PANTHER" id="PTHR10828">
    <property type="entry name" value="M-PHASE INDUCER PHOSPHATASE DUAL SPECIFICITY PHOSPHATASE CDC25"/>
    <property type="match status" value="1"/>
</dbReference>
<dbReference type="GO" id="GO:0051301">
    <property type="term" value="P:cell division"/>
    <property type="evidence" value="ECO:0007669"/>
    <property type="project" value="UniProtKB-UniRule"/>
</dbReference>
<name>A0A814G814_9BILA</name>
<gene>
    <name evidence="10" type="ORF">OXX778_LOCUS15922</name>
</gene>
<evidence type="ECO:0000313" key="11">
    <source>
        <dbReference type="Proteomes" id="UP000663879"/>
    </source>
</evidence>
<keyword evidence="6 8" id="KW-0131">Cell cycle</keyword>
<dbReference type="GO" id="GO:0004725">
    <property type="term" value="F:protein tyrosine phosphatase activity"/>
    <property type="evidence" value="ECO:0007669"/>
    <property type="project" value="UniProtKB-UniRule"/>
</dbReference>
<evidence type="ECO:0000313" key="10">
    <source>
        <dbReference type="EMBL" id="CAF0991239.1"/>
    </source>
</evidence>
<protein>
    <recommendedName>
        <fullName evidence="8">M-phase inducer phosphatase</fullName>
        <ecNumber evidence="8">3.1.3.48</ecNumber>
    </recommendedName>
</protein>
<keyword evidence="5 8" id="KW-0904">Protein phosphatase</keyword>
<dbReference type="OrthoDB" id="26523at2759"/>
<dbReference type="GO" id="GO:0010971">
    <property type="term" value="P:positive regulation of G2/M transition of mitotic cell cycle"/>
    <property type="evidence" value="ECO:0007669"/>
    <property type="project" value="TreeGrafter"/>
</dbReference>
<evidence type="ECO:0000256" key="4">
    <source>
        <dbReference type="ARBA" id="ARBA00022801"/>
    </source>
</evidence>
<reference evidence="10" key="1">
    <citation type="submission" date="2021-02" db="EMBL/GenBank/DDBJ databases">
        <authorList>
            <person name="Nowell W R."/>
        </authorList>
    </citation>
    <scope>NUCLEOTIDE SEQUENCE</scope>
    <source>
        <strain evidence="10">Ploen Becks lab</strain>
    </source>
</reference>
<dbReference type="AlphaFoldDB" id="A0A814G814"/>
<sequence length="334" mass="38882">MESPSSFIVRKNLSFDSPNMVVTTTRRITKRTSMRLSFESVQDSPICYSKQINECSTDSGFSEQVEDEISQATNLDESFSFKSITNDSSFSLYDELETFDSPYVHFNQFKQTKDIIKFEETIEVKHEQVKQALDVYNQTSDRLIGDMSRGHILPILSKSRHNDLASIDNNTLVDLINGKYQDKIGKFIILDARYPYEFDGGHINGAKSGFNRDEIMDQLLNEPIQAENGKPVILIFHCEFSAERGPRLMRELRERDRSINKDDYPNLCYPEIYLLEGGYKQFYESNQQLCEPRAYVPMLQDEHRNDMKFFRKKSKSLDVETKKSRFATKSKLFF</sequence>
<comment type="similarity">
    <text evidence="1 8">Belongs to the MPI phosphatase family.</text>
</comment>
<evidence type="ECO:0000256" key="6">
    <source>
        <dbReference type="ARBA" id="ARBA00023306"/>
    </source>
</evidence>
<keyword evidence="2 8" id="KW-0132">Cell division</keyword>
<evidence type="ECO:0000256" key="7">
    <source>
        <dbReference type="ARBA" id="ARBA00051722"/>
    </source>
</evidence>
<dbReference type="SMART" id="SM00450">
    <property type="entry name" value="RHOD"/>
    <property type="match status" value="1"/>
</dbReference>
<feature type="domain" description="Rhodanese" evidence="9">
    <location>
        <begin position="183"/>
        <end position="291"/>
    </location>
</feature>
<dbReference type="GO" id="GO:0110032">
    <property type="term" value="P:positive regulation of G2/MI transition of meiotic cell cycle"/>
    <property type="evidence" value="ECO:0007669"/>
    <property type="project" value="TreeGrafter"/>
</dbReference>
<comment type="caution">
    <text evidence="10">The sequence shown here is derived from an EMBL/GenBank/DDBJ whole genome shotgun (WGS) entry which is preliminary data.</text>
</comment>
<dbReference type="FunFam" id="3.40.250.10:FF:000021">
    <property type="entry name" value="M-phase inducer phosphatase cdc-25.2"/>
    <property type="match status" value="1"/>
</dbReference>
<comment type="catalytic activity">
    <reaction evidence="7 8">
        <text>O-phospho-L-tyrosyl-[protein] + H2O = L-tyrosyl-[protein] + phosphate</text>
        <dbReference type="Rhea" id="RHEA:10684"/>
        <dbReference type="Rhea" id="RHEA-COMP:10136"/>
        <dbReference type="Rhea" id="RHEA-COMP:20101"/>
        <dbReference type="ChEBI" id="CHEBI:15377"/>
        <dbReference type="ChEBI" id="CHEBI:43474"/>
        <dbReference type="ChEBI" id="CHEBI:46858"/>
        <dbReference type="ChEBI" id="CHEBI:61978"/>
        <dbReference type="EC" id="3.1.3.48"/>
    </reaction>
</comment>
<dbReference type="CDD" id="cd01530">
    <property type="entry name" value="Cdc25"/>
    <property type="match status" value="1"/>
</dbReference>
<dbReference type="Proteomes" id="UP000663879">
    <property type="component" value="Unassembled WGS sequence"/>
</dbReference>
<evidence type="ECO:0000256" key="3">
    <source>
        <dbReference type="ARBA" id="ARBA00022776"/>
    </source>
</evidence>
<dbReference type="InterPro" id="IPR000751">
    <property type="entry name" value="MPI_Phosphatase"/>
</dbReference>
<dbReference type="GO" id="GO:0000086">
    <property type="term" value="P:G2/M transition of mitotic cell cycle"/>
    <property type="evidence" value="ECO:0007669"/>
    <property type="project" value="TreeGrafter"/>
</dbReference>
<evidence type="ECO:0000256" key="1">
    <source>
        <dbReference type="ARBA" id="ARBA00011065"/>
    </source>
</evidence>
<accession>A0A814G814</accession>
<dbReference type="PRINTS" id="PR00716">
    <property type="entry name" value="MPIPHPHTASE"/>
</dbReference>
<dbReference type="EMBL" id="CAJNOC010003627">
    <property type="protein sequence ID" value="CAF0991239.1"/>
    <property type="molecule type" value="Genomic_DNA"/>
</dbReference>
<comment type="function">
    <text evidence="8">Tyrosine protein phosphatase which functions as a dosage-dependent inducer of mitotic progression.</text>
</comment>
<evidence type="ECO:0000256" key="2">
    <source>
        <dbReference type="ARBA" id="ARBA00022618"/>
    </source>
</evidence>
<dbReference type="Gene3D" id="3.40.250.10">
    <property type="entry name" value="Rhodanese-like domain"/>
    <property type="match status" value="1"/>
</dbReference>
<keyword evidence="4 8" id="KW-0378">Hydrolase</keyword>
<dbReference type="InterPro" id="IPR001763">
    <property type="entry name" value="Rhodanese-like_dom"/>
</dbReference>
<dbReference type="GO" id="GO:0005634">
    <property type="term" value="C:nucleus"/>
    <property type="evidence" value="ECO:0007669"/>
    <property type="project" value="TreeGrafter"/>
</dbReference>
<keyword evidence="11" id="KW-1185">Reference proteome</keyword>
<dbReference type="EC" id="3.1.3.48" evidence="8"/>
<evidence type="ECO:0000256" key="5">
    <source>
        <dbReference type="ARBA" id="ARBA00022912"/>
    </source>
</evidence>
<keyword evidence="3 8" id="KW-0498">Mitosis</keyword>
<dbReference type="PROSITE" id="PS50206">
    <property type="entry name" value="RHODANESE_3"/>
    <property type="match status" value="1"/>
</dbReference>
<dbReference type="InterPro" id="IPR036873">
    <property type="entry name" value="Rhodanese-like_dom_sf"/>
</dbReference>
<evidence type="ECO:0000259" key="9">
    <source>
        <dbReference type="PROSITE" id="PS50206"/>
    </source>
</evidence>